<protein>
    <recommendedName>
        <fullName evidence="1">DUF6888 domain-containing protein</fullName>
    </recommendedName>
</protein>
<dbReference type="AlphaFoldDB" id="A0A8J7BZZ7"/>
<proteinExistence type="predicted"/>
<dbReference type="InterPro" id="IPR054181">
    <property type="entry name" value="DUF6888"/>
</dbReference>
<keyword evidence="3" id="KW-1185">Reference proteome</keyword>
<comment type="caution">
    <text evidence="2">The sequence shown here is derived from an EMBL/GenBank/DDBJ whole genome shotgun (WGS) entry which is preliminary data.</text>
</comment>
<gene>
    <name evidence="2" type="ORF">ICL16_43935</name>
</gene>
<dbReference type="Proteomes" id="UP000629098">
    <property type="component" value="Unassembled WGS sequence"/>
</dbReference>
<dbReference type="RefSeq" id="WP_190839283.1">
    <property type="nucleotide sequence ID" value="NZ_CAWPPI010000134.1"/>
</dbReference>
<feature type="domain" description="DUF6888" evidence="1">
    <location>
        <begin position="7"/>
        <end position="59"/>
    </location>
</feature>
<evidence type="ECO:0000259" key="1">
    <source>
        <dbReference type="Pfam" id="PF21828"/>
    </source>
</evidence>
<evidence type="ECO:0000313" key="3">
    <source>
        <dbReference type="Proteomes" id="UP000629098"/>
    </source>
</evidence>
<dbReference type="Pfam" id="PF21828">
    <property type="entry name" value="DUF6888"/>
    <property type="match status" value="1"/>
</dbReference>
<sequence length="62" mass="7150">MKDPLLPTVEQLTAFYTRCVRISNLLKSIEMVRYDTRTKRIVILVGEETQLEILENGEVIIG</sequence>
<accession>A0A8J7BZZ7</accession>
<dbReference type="EMBL" id="JACXAE010000134">
    <property type="protein sequence ID" value="MBD2778817.1"/>
    <property type="molecule type" value="Genomic_DNA"/>
</dbReference>
<organism evidence="2 3">
    <name type="scientific">Iningainema tapete BLCC-T55</name>
    <dbReference type="NCBI Taxonomy" id="2748662"/>
    <lineage>
        <taxon>Bacteria</taxon>
        <taxon>Bacillati</taxon>
        <taxon>Cyanobacteriota</taxon>
        <taxon>Cyanophyceae</taxon>
        <taxon>Nostocales</taxon>
        <taxon>Scytonemataceae</taxon>
        <taxon>Iningainema tapete</taxon>
    </lineage>
</organism>
<reference evidence="2" key="1">
    <citation type="submission" date="2020-09" db="EMBL/GenBank/DDBJ databases">
        <title>Iningainema tapete sp. nov. (Scytonemataceae, Cyanobacteria) from greenhouses in central Florida (USA) produces two types of nodularin with biosynthetic potential for microcystin-LR and anabaenopeptins.</title>
        <authorList>
            <person name="Berthold D.E."/>
            <person name="Lefler F.W."/>
            <person name="Huang I.-S."/>
            <person name="Abdulla H."/>
            <person name="Zimba P.V."/>
            <person name="Laughinghouse H.D. IV."/>
        </authorList>
    </citation>
    <scope>NUCLEOTIDE SEQUENCE</scope>
    <source>
        <strain evidence="2">BLCCT55</strain>
    </source>
</reference>
<evidence type="ECO:0000313" key="2">
    <source>
        <dbReference type="EMBL" id="MBD2778817.1"/>
    </source>
</evidence>
<name>A0A8J7BZZ7_9CYAN</name>